<dbReference type="InterPro" id="IPR021788">
    <property type="entry name" value="CPP1-like"/>
</dbReference>
<evidence type="ECO:0000256" key="1">
    <source>
        <dbReference type="SAM" id="MobiDB-lite"/>
    </source>
</evidence>
<dbReference type="GO" id="GO:0031969">
    <property type="term" value="C:chloroplast membrane"/>
    <property type="evidence" value="ECO:0007669"/>
    <property type="project" value="TreeGrafter"/>
</dbReference>
<dbReference type="PANTHER" id="PTHR33372">
    <property type="match status" value="1"/>
</dbReference>
<sequence length="1363" mass="146030">MQIKRGQAGAQPQARTAAQGATCSLSRSHKPALAARPTRSGFLQQLWQQRRRERKVRSADAAPAGGVPGGGSSWMDQPESQPLPEVAEVFPRLKERDPYKRLGVSRDASYEEVQEARNFLVEQYCGHEPSRESIELALDSVLQEKMKVRHRDGFRPPQRGKRGEAAGDARRLSLWQQVRSYFEPSVPATTLVNDGSIFLLLGAWAAWTAAASDPTLPLGAALAFAAWKLYDKRNKRNPDGPFWGGNPMWGALGATVLALILGSVLAYALVNVVPLPPRMASEAVGLFLITVTLGFTAIFLKWKSAGFSSPYVTSAVGVTFQRGTSKAWVAFTGCTPTSTVPCAPARTGGVYFYSSTLKQWVLKTPIPADSGDYIQVRVDATAANGCAAWINSLGVLQTKCWGCGVSSLNPDVHPANTKAALFALALGTNGCPLLAYTTRTDDKLTVAKYLRADPRPRWAALGTAPALVQTVTVVPALEVAADGTTVVAYSDSTAGGLLTVLKYASVGNTWGLLGGSAGVSRGPVSDIAIKVDAQTVYVTYYEGGEMGSTTFNLGTNAVAPLAPYPFPDPPFAHATAVSAEGKLYAAVVRRDGASDFITVMYYEENSGRRRRALQGADVEVVEEADVDASFLKSWFGLEVTAETAAKAATMRRRQLRGAANLGAALLPGAYPPPEGTLGLWIPVGSTLQLPACQGTLSLDVNTVTEAPIIGCVVVGSDKGSVQQWRMHRLQFDPQGAGAPAGSSGGADAGAAPAAAAPALSEPGSWQQGTLKIEPSSSNGAPQPSGSCAAPTSVGTAAEQPDARAAQQAALQAAGGEDEFLRLLAGVQAKWERAREADQAEWVKRRDQQRREWQAEQARRQIEFQLRLAQEQQRWERHRQLEQALWERWKVRQQQAWDKRHREHATGCVRQQLGGPHAQSALPGAAALQLSSDLGALSRRPAPPPKRKRGSDSVGSPRELCQAGLSPGSSGEATLLAAGEMLERALADLEGSGECSVTRAGEPLRAAHELGLLSPTSGGAAQLSWGERLAAAMAPPRAALPTAAGARAQGAAPASLLPPLSPLAGFSGDGMETPDGEGDTDDWWLESLLATLGLAAAHAAAAAAGGRQAEQPSGIPKILHRIYIADPNDAKRSNFTMPIAHHKWIRSCQLHYSARAGWSYYFWDLAAADALIANHFPWFLDFWQRNASKAIEKSDLLRYAVLHHVGGLYLDSDIECWREGGDLLEGWSQLVYWLTAGLHPPPAMLQGPIGRTGPDLLADALVAVGLQRRGGMFDKEVLLDGVVYRLYRVGAFFTPCQWWEQDCRRRIYRERASGQIDMRYLVGMHRMVGSWMAGKMDGIGIINVTAELCGTATHERGNGQAVCM</sequence>
<dbReference type="EMBL" id="LHPF02000003">
    <property type="protein sequence ID" value="PSC75001.1"/>
    <property type="molecule type" value="Genomic_DNA"/>
</dbReference>
<dbReference type="Pfam" id="PF04488">
    <property type="entry name" value="Gly_transf_sug"/>
    <property type="match status" value="1"/>
</dbReference>
<feature type="transmembrane region" description="Helical" evidence="2">
    <location>
        <begin position="282"/>
        <end position="302"/>
    </location>
</feature>
<feature type="region of interest" description="Disordered" evidence="1">
    <location>
        <begin position="732"/>
        <end position="805"/>
    </location>
</feature>
<feature type="compositionally biased region" description="Polar residues" evidence="1">
    <location>
        <begin position="13"/>
        <end position="26"/>
    </location>
</feature>
<comment type="caution">
    <text evidence="3">The sequence shown here is derived from an EMBL/GenBank/DDBJ whole genome shotgun (WGS) entry which is preliminary data.</text>
</comment>
<protein>
    <submittedName>
        <fullName evidence="3">CHAPERONE-LIKE PROTEIN OF chloroplastic</fullName>
    </submittedName>
</protein>
<feature type="transmembrane region" description="Helical" evidence="2">
    <location>
        <begin position="247"/>
        <end position="270"/>
    </location>
</feature>
<organism evidence="3 4">
    <name type="scientific">Micractinium conductrix</name>
    <dbReference type="NCBI Taxonomy" id="554055"/>
    <lineage>
        <taxon>Eukaryota</taxon>
        <taxon>Viridiplantae</taxon>
        <taxon>Chlorophyta</taxon>
        <taxon>core chlorophytes</taxon>
        <taxon>Trebouxiophyceae</taxon>
        <taxon>Chlorellales</taxon>
        <taxon>Chlorellaceae</taxon>
        <taxon>Chlorella clade</taxon>
        <taxon>Micractinium</taxon>
    </lineage>
</organism>
<dbReference type="OrthoDB" id="2014563at2759"/>
<feature type="compositionally biased region" description="Low complexity" evidence="1">
    <location>
        <begin position="796"/>
        <end position="805"/>
    </location>
</feature>
<gene>
    <name evidence="3" type="ORF">C2E20_1870</name>
</gene>
<dbReference type="PANTHER" id="PTHR33372:SF2">
    <property type="entry name" value="PROTEIN CHAPERONE-LIKE PROTEIN OF POR1, CHLOROPLASTIC"/>
    <property type="match status" value="1"/>
</dbReference>
<keyword evidence="4" id="KW-1185">Reference proteome</keyword>
<reference evidence="3 4" key="1">
    <citation type="journal article" date="2018" name="Plant J.">
        <title>Genome sequences of Chlorella sorokiniana UTEX 1602 and Micractinium conductrix SAG 241.80: implications to maltose excretion by a green alga.</title>
        <authorList>
            <person name="Arriola M.B."/>
            <person name="Velmurugan N."/>
            <person name="Zhang Y."/>
            <person name="Plunkett M.H."/>
            <person name="Hondzo H."/>
            <person name="Barney B.M."/>
        </authorList>
    </citation>
    <scope>NUCLEOTIDE SEQUENCE [LARGE SCALE GENOMIC DNA]</scope>
    <source>
        <strain evidence="3 4">SAG 241.80</strain>
    </source>
</reference>
<dbReference type="SUPFAM" id="SSF53448">
    <property type="entry name" value="Nucleotide-diphospho-sugar transferases"/>
    <property type="match status" value="1"/>
</dbReference>
<feature type="compositionally biased region" description="Polar residues" evidence="1">
    <location>
        <begin position="765"/>
        <end position="785"/>
    </location>
</feature>
<proteinExistence type="predicted"/>
<feature type="transmembrane region" description="Helical" evidence="2">
    <location>
        <begin position="197"/>
        <end position="227"/>
    </location>
</feature>
<feature type="compositionally biased region" description="Low complexity" evidence="1">
    <location>
        <begin position="748"/>
        <end position="764"/>
    </location>
</feature>
<keyword evidence="2" id="KW-1133">Transmembrane helix</keyword>
<dbReference type="Gene3D" id="3.90.550.20">
    <property type="match status" value="1"/>
</dbReference>
<evidence type="ECO:0000313" key="3">
    <source>
        <dbReference type="EMBL" id="PSC75001.1"/>
    </source>
</evidence>
<accession>A0A2P6VLM2</accession>
<dbReference type="InterPro" id="IPR007577">
    <property type="entry name" value="GlycoTrfase_DXD_sugar-bd_CS"/>
</dbReference>
<evidence type="ECO:0000313" key="4">
    <source>
        <dbReference type="Proteomes" id="UP000239649"/>
    </source>
</evidence>
<keyword evidence="2" id="KW-0812">Transmembrane</keyword>
<dbReference type="Pfam" id="PF11833">
    <property type="entry name" value="CPP1-like"/>
    <property type="match status" value="1"/>
</dbReference>
<dbReference type="InterPro" id="IPR029044">
    <property type="entry name" value="Nucleotide-diphossugar_trans"/>
</dbReference>
<evidence type="ECO:0000256" key="2">
    <source>
        <dbReference type="SAM" id="Phobius"/>
    </source>
</evidence>
<dbReference type="Proteomes" id="UP000239649">
    <property type="component" value="Unassembled WGS sequence"/>
</dbReference>
<keyword evidence="2" id="KW-0472">Membrane</keyword>
<feature type="region of interest" description="Disordered" evidence="1">
    <location>
        <begin position="935"/>
        <end position="968"/>
    </location>
</feature>
<feature type="region of interest" description="Disordered" evidence="1">
    <location>
        <begin position="1"/>
        <end position="82"/>
    </location>
</feature>
<name>A0A2P6VLM2_9CHLO</name>